<dbReference type="PANTHER" id="PTHR30040">
    <property type="entry name" value="THIAMINE BIOSYNTHESIS LIPOPROTEIN APBE"/>
    <property type="match status" value="1"/>
</dbReference>
<gene>
    <name evidence="13" type="ORF">ABB25_05700</name>
</gene>
<protein>
    <recommendedName>
        <fullName evidence="3 11">FAD:protein FMN transferase</fullName>
        <ecNumber evidence="2 11">2.7.1.180</ecNumber>
    </recommendedName>
    <alternativeName>
        <fullName evidence="9 11">Flavin transferase</fullName>
    </alternativeName>
</protein>
<dbReference type="InterPro" id="IPR003374">
    <property type="entry name" value="ApbE-like_sf"/>
</dbReference>
<evidence type="ECO:0000256" key="1">
    <source>
        <dbReference type="ARBA" id="ARBA00008282"/>
    </source>
</evidence>
<keyword evidence="8 11" id="KW-0460">Magnesium</keyword>
<comment type="cofactor">
    <cofactor evidence="12">
        <name>Mg(2+)</name>
        <dbReference type="ChEBI" id="CHEBI:18420"/>
    </cofactor>
    <cofactor evidence="12">
        <name>Mn(2+)</name>
        <dbReference type="ChEBI" id="CHEBI:29035"/>
    </cofactor>
    <text evidence="12">Magnesium. Can also use manganese.</text>
</comment>
<keyword evidence="6 11" id="KW-0479">Metal-binding</keyword>
<evidence type="ECO:0000256" key="9">
    <source>
        <dbReference type="ARBA" id="ARBA00031306"/>
    </source>
</evidence>
<keyword evidence="14" id="KW-1185">Reference proteome</keyword>
<dbReference type="Pfam" id="PF02424">
    <property type="entry name" value="ApbE"/>
    <property type="match status" value="1"/>
</dbReference>
<evidence type="ECO:0000256" key="10">
    <source>
        <dbReference type="ARBA" id="ARBA00048540"/>
    </source>
</evidence>
<evidence type="ECO:0000313" key="14">
    <source>
        <dbReference type="Proteomes" id="UP000051254"/>
    </source>
</evidence>
<dbReference type="GO" id="GO:0016740">
    <property type="term" value="F:transferase activity"/>
    <property type="evidence" value="ECO:0007669"/>
    <property type="project" value="UniProtKB-UniRule"/>
</dbReference>
<dbReference type="Proteomes" id="UP000051254">
    <property type="component" value="Unassembled WGS sequence"/>
</dbReference>
<feature type="binding site" evidence="12">
    <location>
        <position position="275"/>
    </location>
    <ligand>
        <name>Mg(2+)</name>
        <dbReference type="ChEBI" id="CHEBI:18420"/>
    </ligand>
</feature>
<organism evidence="13 14">
    <name type="scientific">Stenotrophomonas koreensis</name>
    <dbReference type="NCBI Taxonomy" id="266128"/>
    <lineage>
        <taxon>Bacteria</taxon>
        <taxon>Pseudomonadati</taxon>
        <taxon>Pseudomonadota</taxon>
        <taxon>Gammaproteobacteria</taxon>
        <taxon>Lysobacterales</taxon>
        <taxon>Lysobacteraceae</taxon>
        <taxon>Stenotrophomonas</taxon>
    </lineage>
</organism>
<dbReference type="RefSeq" id="WP_057664813.1">
    <property type="nucleotide sequence ID" value="NZ_LDJH01000008.1"/>
</dbReference>
<evidence type="ECO:0000256" key="8">
    <source>
        <dbReference type="ARBA" id="ARBA00022842"/>
    </source>
</evidence>
<dbReference type="EC" id="2.7.1.180" evidence="2 11"/>
<accession>A0A0R0C1T9</accession>
<proteinExistence type="inferred from homology"/>
<dbReference type="Gene3D" id="3.10.520.10">
    <property type="entry name" value="ApbE-like domains"/>
    <property type="match status" value="1"/>
</dbReference>
<evidence type="ECO:0000256" key="7">
    <source>
        <dbReference type="ARBA" id="ARBA00022827"/>
    </source>
</evidence>
<dbReference type="OrthoDB" id="9778595at2"/>
<dbReference type="STRING" id="266128.ABB25_05700"/>
<sequence length="327" mass="34406">MDQAQTIATLGGHSMGTTWSVRLRVAPGRDLRALHDGIHARLNEIIVQMSTWQADSLISRFNRADAGAAFALPAEFADVLACALQVAASSDGAFDPTIGPLVALWGFGADAGRQQRPNADQLQATRARCGWQRLQWQPGQPLLQPGGLALDFSAIAKGYAVDHLSAWLRHCGITAALVEVGGELHGYGLKPDGSSWRVLVETGPEEDAAGSWPARVLRLDNLAIATSGDHFHHYADAQGLVSHSLDPRSGQPVAMTTAAVSVAAASAMLADAWATALTVLGPQQGLALANAHGLAARFVSRHHDGPHEHLSTAFAALLEDSATENPA</sequence>
<keyword evidence="5 11" id="KW-0808">Transferase</keyword>
<name>A0A0R0C1T9_9GAMM</name>
<keyword evidence="4 11" id="KW-0285">Flavoprotein</keyword>
<evidence type="ECO:0000256" key="6">
    <source>
        <dbReference type="ARBA" id="ARBA00022723"/>
    </source>
</evidence>
<dbReference type="InterPro" id="IPR024932">
    <property type="entry name" value="ApbE"/>
</dbReference>
<evidence type="ECO:0000256" key="3">
    <source>
        <dbReference type="ARBA" id="ARBA00016337"/>
    </source>
</evidence>
<dbReference type="PANTHER" id="PTHR30040:SF2">
    <property type="entry name" value="FAD:PROTEIN FMN TRANSFERASE"/>
    <property type="match status" value="1"/>
</dbReference>
<evidence type="ECO:0000256" key="2">
    <source>
        <dbReference type="ARBA" id="ARBA00011955"/>
    </source>
</evidence>
<evidence type="ECO:0000256" key="5">
    <source>
        <dbReference type="ARBA" id="ARBA00022679"/>
    </source>
</evidence>
<dbReference type="SUPFAM" id="SSF143631">
    <property type="entry name" value="ApbE-like"/>
    <property type="match status" value="1"/>
</dbReference>
<evidence type="ECO:0000256" key="4">
    <source>
        <dbReference type="ARBA" id="ARBA00022630"/>
    </source>
</evidence>
<comment type="similarity">
    <text evidence="1 11">Belongs to the ApbE family.</text>
</comment>
<dbReference type="PIRSF" id="PIRSF006268">
    <property type="entry name" value="ApbE"/>
    <property type="match status" value="1"/>
</dbReference>
<comment type="caution">
    <text evidence="13">The sequence shown here is derived from an EMBL/GenBank/DDBJ whole genome shotgun (WGS) entry which is preliminary data.</text>
</comment>
<dbReference type="PATRIC" id="fig|266128.3.peg.2803"/>
<evidence type="ECO:0000256" key="11">
    <source>
        <dbReference type="PIRNR" id="PIRNR006268"/>
    </source>
</evidence>
<evidence type="ECO:0000313" key="13">
    <source>
        <dbReference type="EMBL" id="KRG58963.1"/>
    </source>
</evidence>
<keyword evidence="7 11" id="KW-0274">FAD</keyword>
<reference evidence="13 14" key="1">
    <citation type="submission" date="2015-05" db="EMBL/GenBank/DDBJ databases">
        <title>Genome sequencing and analysis of members of genus Stenotrophomonas.</title>
        <authorList>
            <person name="Patil P.P."/>
            <person name="Midha S."/>
            <person name="Patil P.B."/>
        </authorList>
    </citation>
    <scope>NUCLEOTIDE SEQUENCE [LARGE SCALE GENOMIC DNA]</scope>
    <source>
        <strain evidence="13 14">DSM 17805</strain>
    </source>
</reference>
<dbReference type="AlphaFoldDB" id="A0A0R0C1T9"/>
<comment type="catalytic activity">
    <reaction evidence="10 11">
        <text>L-threonyl-[protein] + FAD = FMN-L-threonyl-[protein] + AMP + H(+)</text>
        <dbReference type="Rhea" id="RHEA:36847"/>
        <dbReference type="Rhea" id="RHEA-COMP:11060"/>
        <dbReference type="Rhea" id="RHEA-COMP:11061"/>
        <dbReference type="ChEBI" id="CHEBI:15378"/>
        <dbReference type="ChEBI" id="CHEBI:30013"/>
        <dbReference type="ChEBI" id="CHEBI:57692"/>
        <dbReference type="ChEBI" id="CHEBI:74257"/>
        <dbReference type="ChEBI" id="CHEBI:456215"/>
        <dbReference type="EC" id="2.7.1.180"/>
    </reaction>
</comment>
<dbReference type="EMBL" id="LDJH01000008">
    <property type="protein sequence ID" value="KRG58963.1"/>
    <property type="molecule type" value="Genomic_DNA"/>
</dbReference>
<feature type="binding site" evidence="12">
    <location>
        <position position="154"/>
    </location>
    <ligand>
        <name>Mg(2+)</name>
        <dbReference type="ChEBI" id="CHEBI:18420"/>
    </ligand>
</feature>
<dbReference type="GO" id="GO:0046872">
    <property type="term" value="F:metal ion binding"/>
    <property type="evidence" value="ECO:0007669"/>
    <property type="project" value="UniProtKB-UniRule"/>
</dbReference>
<evidence type="ECO:0000256" key="12">
    <source>
        <dbReference type="PIRSR" id="PIRSR006268-2"/>
    </source>
</evidence>
<feature type="binding site" evidence="12">
    <location>
        <position position="271"/>
    </location>
    <ligand>
        <name>Mg(2+)</name>
        <dbReference type="ChEBI" id="CHEBI:18420"/>
    </ligand>
</feature>